<comment type="cofactor">
    <cofactor evidence="1">
        <name>Mg(2+)</name>
        <dbReference type="ChEBI" id="CHEBI:18420"/>
    </cofactor>
</comment>
<keyword evidence="4" id="KW-0460">Magnesium</keyword>
<dbReference type="SUPFAM" id="SSF56784">
    <property type="entry name" value="HAD-like"/>
    <property type="match status" value="1"/>
</dbReference>
<protein>
    <submittedName>
        <fullName evidence="5">HAD family hydrolase</fullName>
    </submittedName>
</protein>
<dbReference type="Gene3D" id="3.40.50.1000">
    <property type="entry name" value="HAD superfamily/HAD-like"/>
    <property type="match status" value="1"/>
</dbReference>
<keyword evidence="3 5" id="KW-0378">Hydrolase</keyword>
<keyword evidence="6" id="KW-1185">Reference proteome</keyword>
<evidence type="ECO:0000256" key="3">
    <source>
        <dbReference type="ARBA" id="ARBA00022801"/>
    </source>
</evidence>
<dbReference type="InterPro" id="IPR036412">
    <property type="entry name" value="HAD-like_sf"/>
</dbReference>
<dbReference type="Proteomes" id="UP000036932">
    <property type="component" value="Unassembled WGS sequence"/>
</dbReference>
<evidence type="ECO:0000256" key="1">
    <source>
        <dbReference type="ARBA" id="ARBA00001946"/>
    </source>
</evidence>
<dbReference type="SFLD" id="SFLDG01129">
    <property type="entry name" value="C1.5:_HAD__Beta-PGM__Phosphata"/>
    <property type="match status" value="1"/>
</dbReference>
<dbReference type="PANTHER" id="PTHR46470:SF2">
    <property type="entry name" value="GLYCERALDEHYDE 3-PHOSPHATE PHOSPHATASE"/>
    <property type="match status" value="1"/>
</dbReference>
<dbReference type="Gene3D" id="1.20.120.710">
    <property type="entry name" value="Haloacid dehalogenase hydrolase-like domain"/>
    <property type="match status" value="1"/>
</dbReference>
<evidence type="ECO:0000256" key="4">
    <source>
        <dbReference type="ARBA" id="ARBA00022842"/>
    </source>
</evidence>
<keyword evidence="2" id="KW-0479">Metal-binding</keyword>
<evidence type="ECO:0000313" key="5">
    <source>
        <dbReference type="EMBL" id="KOR76129.1"/>
    </source>
</evidence>
<evidence type="ECO:0000313" key="6">
    <source>
        <dbReference type="Proteomes" id="UP000036932"/>
    </source>
</evidence>
<organism evidence="5 6">
    <name type="scientific">Paenibacillus solani</name>
    <dbReference type="NCBI Taxonomy" id="1705565"/>
    <lineage>
        <taxon>Bacteria</taxon>
        <taxon>Bacillati</taxon>
        <taxon>Bacillota</taxon>
        <taxon>Bacilli</taxon>
        <taxon>Bacillales</taxon>
        <taxon>Paenibacillaceae</taxon>
        <taxon>Paenibacillus</taxon>
    </lineage>
</organism>
<dbReference type="PATRIC" id="fig|1705565.3.peg.1446"/>
<dbReference type="EMBL" id="LIUT01000008">
    <property type="protein sequence ID" value="KOR76129.1"/>
    <property type="molecule type" value="Genomic_DNA"/>
</dbReference>
<dbReference type="OrthoDB" id="25198at2"/>
<gene>
    <name evidence="5" type="ORF">AM231_26205</name>
</gene>
<dbReference type="GO" id="GO:0046872">
    <property type="term" value="F:metal ion binding"/>
    <property type="evidence" value="ECO:0007669"/>
    <property type="project" value="UniProtKB-KW"/>
</dbReference>
<dbReference type="SFLD" id="SFLDS00003">
    <property type="entry name" value="Haloacid_Dehalogenase"/>
    <property type="match status" value="1"/>
</dbReference>
<reference evidence="6" key="1">
    <citation type="submission" date="2015-08" db="EMBL/GenBank/DDBJ databases">
        <title>Genome sequencing project for genomic taxonomy and phylogenomics of Bacillus-like bacteria.</title>
        <authorList>
            <person name="Liu B."/>
            <person name="Wang J."/>
            <person name="Zhu Y."/>
            <person name="Liu G."/>
            <person name="Chen Q."/>
            <person name="Chen Z."/>
            <person name="Lan J."/>
            <person name="Che J."/>
            <person name="Ge C."/>
            <person name="Shi H."/>
            <person name="Pan Z."/>
            <person name="Liu X."/>
        </authorList>
    </citation>
    <scope>NUCLEOTIDE SEQUENCE [LARGE SCALE GENOMIC DNA]</scope>
    <source>
        <strain evidence="6">FJAT-22460</strain>
    </source>
</reference>
<dbReference type="GO" id="GO:0016791">
    <property type="term" value="F:phosphatase activity"/>
    <property type="evidence" value="ECO:0007669"/>
    <property type="project" value="TreeGrafter"/>
</dbReference>
<dbReference type="PANTHER" id="PTHR46470">
    <property type="entry name" value="N-ACYLNEURAMINATE-9-PHOSPHATASE"/>
    <property type="match status" value="1"/>
</dbReference>
<dbReference type="Pfam" id="PF00702">
    <property type="entry name" value="Hydrolase"/>
    <property type="match status" value="1"/>
</dbReference>
<dbReference type="GO" id="GO:0044281">
    <property type="term" value="P:small molecule metabolic process"/>
    <property type="evidence" value="ECO:0007669"/>
    <property type="project" value="UniProtKB-ARBA"/>
</dbReference>
<dbReference type="NCBIfam" id="TIGR01549">
    <property type="entry name" value="HAD-SF-IA-v1"/>
    <property type="match status" value="1"/>
</dbReference>
<proteinExistence type="predicted"/>
<sequence>MNMMRPTPPKGIFFDVDDTLYDHLAPFRDAVQEMAEPGETFPYEAAYHRMRYYSDKLSVDLGGAGTVAYEEAVGDMRRRRFQLALAEFGIQLTPKEAEAVQQTYLDKQYNITMFDGARELLRKLADAGHVVGLITNGPAEHQMNKISAMQLGGVIPAEHLFVSGAVGWDKPDPQIFHHVNQLTGTVPESSYYIGDSWRNDVVGALAADWQMIWFNHRSVTPESEHQPQYTVTSYDELERLLDKIIG</sequence>
<dbReference type="RefSeq" id="WP_054405288.1">
    <property type="nucleotide sequence ID" value="NZ_LIUT01000008.1"/>
</dbReference>
<dbReference type="InterPro" id="IPR051400">
    <property type="entry name" value="HAD-like_hydrolase"/>
</dbReference>
<name>A0A0M1N2D0_9BACL</name>
<dbReference type="AlphaFoldDB" id="A0A0M1N2D0"/>
<evidence type="ECO:0000256" key="2">
    <source>
        <dbReference type="ARBA" id="ARBA00022723"/>
    </source>
</evidence>
<dbReference type="InterPro" id="IPR006439">
    <property type="entry name" value="HAD-SF_hydro_IA"/>
</dbReference>
<accession>A0A0M1N2D0</accession>
<dbReference type="InterPro" id="IPR023214">
    <property type="entry name" value="HAD_sf"/>
</dbReference>
<comment type="caution">
    <text evidence="5">The sequence shown here is derived from an EMBL/GenBank/DDBJ whole genome shotgun (WGS) entry which is preliminary data.</text>
</comment>